<dbReference type="AlphaFoldDB" id="A0A1A9X428"/>
<proteinExistence type="inferred from homology"/>
<dbReference type="SUPFAM" id="SSF51316">
    <property type="entry name" value="Mss4-like"/>
    <property type="match status" value="1"/>
</dbReference>
<dbReference type="InterPro" id="IPR002579">
    <property type="entry name" value="Met_Sox_Rdtase_MsrB_dom"/>
</dbReference>
<dbReference type="EC" id="1.8.4.12" evidence="2"/>
<dbReference type="Pfam" id="PF01641">
    <property type="entry name" value="SelR"/>
    <property type="match status" value="1"/>
</dbReference>
<evidence type="ECO:0000313" key="7">
    <source>
        <dbReference type="EnsemblMetazoa" id="GBRI043510-PA"/>
    </source>
</evidence>
<evidence type="ECO:0000256" key="5">
    <source>
        <dbReference type="SAM" id="MobiDB-lite"/>
    </source>
</evidence>
<name>A0A1A9X428_9MUSC</name>
<dbReference type="EnsemblMetazoa" id="GBRI043510-RA">
    <property type="protein sequence ID" value="GBRI043510-PA"/>
    <property type="gene ID" value="GBRI043510"/>
</dbReference>
<dbReference type="InterPro" id="IPR028427">
    <property type="entry name" value="Met_Sox_Rdtase_MsrB"/>
</dbReference>
<dbReference type="InterPro" id="IPR011057">
    <property type="entry name" value="Mss4-like_sf"/>
</dbReference>
<dbReference type="PROSITE" id="PS51790">
    <property type="entry name" value="MSRB"/>
    <property type="match status" value="1"/>
</dbReference>
<reference evidence="8" key="1">
    <citation type="submission" date="2014-03" db="EMBL/GenBank/DDBJ databases">
        <authorList>
            <person name="Aksoy S."/>
            <person name="Warren W."/>
            <person name="Wilson R.K."/>
        </authorList>
    </citation>
    <scope>NUCLEOTIDE SEQUENCE [LARGE SCALE GENOMIC DNA]</scope>
    <source>
        <strain evidence="8">IAEA</strain>
    </source>
</reference>
<feature type="region of interest" description="Disordered" evidence="5">
    <location>
        <begin position="49"/>
        <end position="73"/>
    </location>
</feature>
<dbReference type="GO" id="GO:0033743">
    <property type="term" value="F:peptide-methionine (R)-S-oxide reductase activity"/>
    <property type="evidence" value="ECO:0007669"/>
    <property type="project" value="UniProtKB-EC"/>
</dbReference>
<dbReference type="PANTHER" id="PTHR10173">
    <property type="entry name" value="METHIONINE SULFOXIDE REDUCTASE"/>
    <property type="match status" value="1"/>
</dbReference>
<dbReference type="VEuPathDB" id="VectorBase:GBRI043510"/>
<protein>
    <recommendedName>
        <fullName evidence="2">peptide-methionine (R)-S-oxide reductase</fullName>
        <ecNumber evidence="2">1.8.4.12</ecNumber>
    </recommendedName>
</protein>
<accession>A0A1A9X428</accession>
<reference evidence="7" key="2">
    <citation type="submission" date="2020-05" db="UniProtKB">
        <authorList>
            <consortium name="EnsemblMetazoa"/>
        </authorList>
    </citation>
    <scope>IDENTIFICATION</scope>
    <source>
        <strain evidence="7">IAEA</strain>
    </source>
</reference>
<feature type="compositionally biased region" description="Low complexity" evidence="5">
    <location>
        <begin position="55"/>
        <end position="71"/>
    </location>
</feature>
<evidence type="ECO:0000256" key="4">
    <source>
        <dbReference type="ARBA" id="ARBA00048488"/>
    </source>
</evidence>
<keyword evidence="8" id="KW-1185">Reference proteome</keyword>
<dbReference type="Proteomes" id="UP000091820">
    <property type="component" value="Unassembled WGS sequence"/>
</dbReference>
<sequence>MFSLFRHALSRSINKNNIVYLKNYKINRIIEATTASVTPVIFVQSKSFASDSSKNNNNNNNINNNNNNNMENRNDKISVDKAELRKRLTPLQYQVTQEAATERPFTGCYNKHYEKGVYQCIVCHQDLFSSDTKYDSGCGWPAFNDVLDKGKVTLHRDASIPGNVGK</sequence>
<comment type="catalytic activity">
    <reaction evidence="4">
        <text>L-methionyl-[protein] + [thioredoxin]-disulfide + H2O = L-methionyl-(R)-S-oxide-[protein] + [thioredoxin]-dithiol</text>
        <dbReference type="Rhea" id="RHEA:24164"/>
        <dbReference type="Rhea" id="RHEA-COMP:10698"/>
        <dbReference type="Rhea" id="RHEA-COMP:10700"/>
        <dbReference type="Rhea" id="RHEA-COMP:12313"/>
        <dbReference type="Rhea" id="RHEA-COMP:12314"/>
        <dbReference type="ChEBI" id="CHEBI:15377"/>
        <dbReference type="ChEBI" id="CHEBI:16044"/>
        <dbReference type="ChEBI" id="CHEBI:29950"/>
        <dbReference type="ChEBI" id="CHEBI:45764"/>
        <dbReference type="ChEBI" id="CHEBI:50058"/>
        <dbReference type="EC" id="1.8.4.12"/>
    </reaction>
</comment>
<feature type="domain" description="MsrB" evidence="6">
    <location>
        <begin position="81"/>
        <end position="166"/>
    </location>
</feature>
<dbReference type="STRING" id="37001.A0A1A9X428"/>
<comment type="similarity">
    <text evidence="1">Belongs to the MsrB Met sulfoxide reductase family.</text>
</comment>
<evidence type="ECO:0000256" key="2">
    <source>
        <dbReference type="ARBA" id="ARBA00012499"/>
    </source>
</evidence>
<organism evidence="7 8">
    <name type="scientific">Glossina brevipalpis</name>
    <dbReference type="NCBI Taxonomy" id="37001"/>
    <lineage>
        <taxon>Eukaryota</taxon>
        <taxon>Metazoa</taxon>
        <taxon>Ecdysozoa</taxon>
        <taxon>Arthropoda</taxon>
        <taxon>Hexapoda</taxon>
        <taxon>Insecta</taxon>
        <taxon>Pterygota</taxon>
        <taxon>Neoptera</taxon>
        <taxon>Endopterygota</taxon>
        <taxon>Diptera</taxon>
        <taxon>Brachycera</taxon>
        <taxon>Muscomorpha</taxon>
        <taxon>Hippoboscoidea</taxon>
        <taxon>Glossinidae</taxon>
        <taxon>Glossina</taxon>
    </lineage>
</organism>
<dbReference type="GO" id="GO:0030091">
    <property type="term" value="P:protein repair"/>
    <property type="evidence" value="ECO:0007669"/>
    <property type="project" value="InterPro"/>
</dbReference>
<keyword evidence="3" id="KW-0560">Oxidoreductase</keyword>
<dbReference type="Gene3D" id="2.170.150.20">
    <property type="entry name" value="Peptide methionine sulfoxide reductase"/>
    <property type="match status" value="1"/>
</dbReference>
<dbReference type="PANTHER" id="PTHR10173:SF52">
    <property type="entry name" value="METHIONINE-R-SULFOXIDE REDUCTASE B1"/>
    <property type="match status" value="1"/>
</dbReference>
<dbReference type="GO" id="GO:0006979">
    <property type="term" value="P:response to oxidative stress"/>
    <property type="evidence" value="ECO:0007669"/>
    <property type="project" value="InterPro"/>
</dbReference>
<dbReference type="GO" id="GO:0005737">
    <property type="term" value="C:cytoplasm"/>
    <property type="evidence" value="ECO:0007669"/>
    <property type="project" value="TreeGrafter"/>
</dbReference>
<evidence type="ECO:0000256" key="1">
    <source>
        <dbReference type="ARBA" id="ARBA00007174"/>
    </source>
</evidence>
<evidence type="ECO:0000313" key="8">
    <source>
        <dbReference type="Proteomes" id="UP000091820"/>
    </source>
</evidence>
<evidence type="ECO:0000256" key="3">
    <source>
        <dbReference type="ARBA" id="ARBA00023002"/>
    </source>
</evidence>
<evidence type="ECO:0000259" key="6">
    <source>
        <dbReference type="PROSITE" id="PS51790"/>
    </source>
</evidence>